<dbReference type="SUPFAM" id="SSF53850">
    <property type="entry name" value="Periplasmic binding protein-like II"/>
    <property type="match status" value="1"/>
</dbReference>
<dbReference type="PANTHER" id="PTHR43649">
    <property type="entry name" value="ARABINOSE-BINDING PROTEIN-RELATED"/>
    <property type="match status" value="1"/>
</dbReference>
<sequence length="500" mass="55885">MKTLRKFGLISIIILFVSSLLTGCIVPSSSPDETNQTDGEEFSGTITMYAGTYSPNRVLNANQKPATELKKLAEEYENETGIKIEFIKGLPADQDYMTWVRTKASGGQLPDIIWSQWYDANTALAKGTLTDLSEYLEQPNPYVENKPWNELLNRQIISDTKSADGSTYVINGDYVGTATYFNKEAFEKAGIKEMPTTWSEFIEACQKLKDAGYTPFAWNLASTPTGTDRITWLTRLFFTNFFADEYDELRYTENEGITNQDQVIAIKKGVFGPENEKWMAIWPILKDFSQYWQPDFTGGDSNGQGTMLAFLTGEVGMYFDGSWASQQIKSANPDFEWSSFKNPFPDHATSEFATEFDSSAAIGGPSASFQYAVPTKKANNSLTPAKEKAIIDWLMYITTPEHNEAIVNELGENVPTVAGAKPIEELSGLSDLANQPLQSVFGGINLEKKELDAIYRAFQGYILGDTTLEEFAKVADTEMEKTADSLIQQNNWDLSEYLEE</sequence>
<evidence type="ECO:0000313" key="1">
    <source>
        <dbReference type="EMBL" id="MCV9885030.1"/>
    </source>
</evidence>
<comment type="caution">
    <text evidence="1">The sequence shown here is derived from an EMBL/GenBank/DDBJ whole genome shotgun (WGS) entry which is preliminary data.</text>
</comment>
<organism evidence="1 2">
    <name type="scientific">Metabacillus halosaccharovorans</name>
    <dbReference type="NCBI Taxonomy" id="930124"/>
    <lineage>
        <taxon>Bacteria</taxon>
        <taxon>Bacillati</taxon>
        <taxon>Bacillota</taxon>
        <taxon>Bacilli</taxon>
        <taxon>Bacillales</taxon>
        <taxon>Bacillaceae</taxon>
        <taxon>Metabacillus</taxon>
    </lineage>
</organism>
<name>A0ABT3DDA1_9BACI</name>
<gene>
    <name evidence="1" type="ORF">OIH86_05135</name>
</gene>
<accession>A0ABT3DDA1</accession>
<reference evidence="1 2" key="1">
    <citation type="submission" date="2022-10" db="EMBL/GenBank/DDBJ databases">
        <title>Draft genome assembly of moderately radiation resistant bacterium Metabacillus halosaccharovorans.</title>
        <authorList>
            <person name="Pal S."/>
            <person name="Gopinathan A."/>
        </authorList>
    </citation>
    <scope>NUCLEOTIDE SEQUENCE [LARGE SCALE GENOMIC DNA]</scope>
    <source>
        <strain evidence="1 2">VITHBRA001</strain>
    </source>
</reference>
<keyword evidence="2" id="KW-1185">Reference proteome</keyword>
<dbReference type="InterPro" id="IPR050490">
    <property type="entry name" value="Bact_solute-bd_prot1"/>
</dbReference>
<dbReference type="InterPro" id="IPR006059">
    <property type="entry name" value="SBP"/>
</dbReference>
<dbReference type="PANTHER" id="PTHR43649:SF12">
    <property type="entry name" value="DIACETYLCHITOBIOSE BINDING PROTEIN DASA"/>
    <property type="match status" value="1"/>
</dbReference>
<evidence type="ECO:0000313" key="2">
    <source>
        <dbReference type="Proteomes" id="UP001526147"/>
    </source>
</evidence>
<dbReference type="EMBL" id="JAOYEY010000028">
    <property type="protein sequence ID" value="MCV9885030.1"/>
    <property type="molecule type" value="Genomic_DNA"/>
</dbReference>
<dbReference type="Gene3D" id="3.40.190.10">
    <property type="entry name" value="Periplasmic binding protein-like II"/>
    <property type="match status" value="1"/>
</dbReference>
<dbReference type="Proteomes" id="UP001526147">
    <property type="component" value="Unassembled WGS sequence"/>
</dbReference>
<dbReference type="RefSeq" id="WP_264141896.1">
    <property type="nucleotide sequence ID" value="NZ_JAOYEY010000028.1"/>
</dbReference>
<proteinExistence type="predicted"/>
<dbReference type="PROSITE" id="PS51257">
    <property type="entry name" value="PROKAR_LIPOPROTEIN"/>
    <property type="match status" value="1"/>
</dbReference>
<protein>
    <submittedName>
        <fullName evidence="1">ABC transporter substrate-binding protein</fullName>
    </submittedName>
</protein>
<dbReference type="Pfam" id="PF01547">
    <property type="entry name" value="SBP_bac_1"/>
    <property type="match status" value="1"/>
</dbReference>